<organism evidence="2 3">
    <name type="scientific">Solanum bulbocastanum</name>
    <name type="common">Wild potato</name>
    <dbReference type="NCBI Taxonomy" id="147425"/>
    <lineage>
        <taxon>Eukaryota</taxon>
        <taxon>Viridiplantae</taxon>
        <taxon>Streptophyta</taxon>
        <taxon>Embryophyta</taxon>
        <taxon>Tracheophyta</taxon>
        <taxon>Spermatophyta</taxon>
        <taxon>Magnoliopsida</taxon>
        <taxon>eudicotyledons</taxon>
        <taxon>Gunneridae</taxon>
        <taxon>Pentapetalae</taxon>
        <taxon>asterids</taxon>
        <taxon>lamiids</taxon>
        <taxon>Solanales</taxon>
        <taxon>Solanaceae</taxon>
        <taxon>Solanoideae</taxon>
        <taxon>Solaneae</taxon>
        <taxon>Solanum</taxon>
    </lineage>
</organism>
<protein>
    <submittedName>
        <fullName evidence="2">Uncharacterized protein</fullName>
    </submittedName>
</protein>
<evidence type="ECO:0000256" key="1">
    <source>
        <dbReference type="SAM" id="MobiDB-lite"/>
    </source>
</evidence>
<dbReference type="Proteomes" id="UP001371456">
    <property type="component" value="Unassembled WGS sequence"/>
</dbReference>
<comment type="caution">
    <text evidence="2">The sequence shown here is derived from an EMBL/GenBank/DDBJ whole genome shotgun (WGS) entry which is preliminary data.</text>
</comment>
<feature type="region of interest" description="Disordered" evidence="1">
    <location>
        <begin position="1"/>
        <end position="47"/>
    </location>
</feature>
<dbReference type="EMBL" id="JBANQN010000001">
    <property type="protein sequence ID" value="KAK6805825.1"/>
    <property type="molecule type" value="Genomic_DNA"/>
</dbReference>
<keyword evidence="3" id="KW-1185">Reference proteome</keyword>
<accession>A0AAN8UGN4</accession>
<evidence type="ECO:0000313" key="3">
    <source>
        <dbReference type="Proteomes" id="UP001371456"/>
    </source>
</evidence>
<name>A0AAN8UGN4_SOLBU</name>
<dbReference type="AlphaFoldDB" id="A0AAN8UGN4"/>
<reference evidence="2 3" key="1">
    <citation type="submission" date="2024-02" db="EMBL/GenBank/DDBJ databases">
        <title>de novo genome assembly of Solanum bulbocastanum strain 11H21.</title>
        <authorList>
            <person name="Hosaka A.J."/>
        </authorList>
    </citation>
    <scope>NUCLEOTIDE SEQUENCE [LARGE SCALE GENOMIC DNA]</scope>
    <source>
        <tissue evidence="2">Young leaves</tissue>
    </source>
</reference>
<feature type="compositionally biased region" description="Polar residues" evidence="1">
    <location>
        <begin position="1"/>
        <end position="11"/>
    </location>
</feature>
<proteinExistence type="predicted"/>
<gene>
    <name evidence="2" type="ORF">RDI58_003610</name>
</gene>
<sequence>MGSSRMDTTNVKEIVVKANIRETPKTHRGTEHSSSSSSSKTQLSNNAVQRRVYRIKCIQIPITISLMMQQ</sequence>
<feature type="compositionally biased region" description="Basic and acidic residues" evidence="1">
    <location>
        <begin position="19"/>
        <end position="31"/>
    </location>
</feature>
<evidence type="ECO:0000313" key="2">
    <source>
        <dbReference type="EMBL" id="KAK6805825.1"/>
    </source>
</evidence>